<protein>
    <submittedName>
        <fullName evidence="4">TonB-dependent receptor plug domain-containing protein</fullName>
    </submittedName>
</protein>
<sequence>MKKILSLLSIVLCLFIVSCSATKSNETNKSNLKESLDKKNRANVSLLTQIRQKPGIVLKNGVPVLQKTANSISPFGTSEPLYVLDDLIVGNSFSAVNDLVTNFMVKKIEVLSASDASFYGSRGANGVIKLTTLKE</sequence>
<evidence type="ECO:0000259" key="3">
    <source>
        <dbReference type="Pfam" id="PF07715"/>
    </source>
</evidence>
<dbReference type="Pfam" id="PF07715">
    <property type="entry name" value="Plug"/>
    <property type="match status" value="1"/>
</dbReference>
<evidence type="ECO:0000313" key="4">
    <source>
        <dbReference type="EMBL" id="MDT0620749.1"/>
    </source>
</evidence>
<evidence type="ECO:0000313" key="5">
    <source>
        <dbReference type="Proteomes" id="UP001250662"/>
    </source>
</evidence>
<reference evidence="4 5" key="1">
    <citation type="submission" date="2023-09" db="EMBL/GenBank/DDBJ databases">
        <authorList>
            <person name="Rey-Velasco X."/>
        </authorList>
    </citation>
    <scope>NUCLEOTIDE SEQUENCE [LARGE SCALE GENOMIC DNA]</scope>
    <source>
        <strain evidence="4 5">P007</strain>
    </source>
</reference>
<dbReference type="SUPFAM" id="SSF56935">
    <property type="entry name" value="Porins"/>
    <property type="match status" value="1"/>
</dbReference>
<keyword evidence="1" id="KW-0472">Membrane</keyword>
<dbReference type="InterPro" id="IPR037066">
    <property type="entry name" value="Plug_dom_sf"/>
</dbReference>
<keyword evidence="2" id="KW-0732">Signal</keyword>
<comment type="subcellular location">
    <subcellularLocation>
        <location evidence="1">Cell outer membrane</location>
        <topology evidence="1">Multi-pass membrane protein</topology>
    </subcellularLocation>
</comment>
<evidence type="ECO:0000256" key="2">
    <source>
        <dbReference type="SAM" id="SignalP"/>
    </source>
</evidence>
<evidence type="ECO:0000256" key="1">
    <source>
        <dbReference type="PROSITE-ProRule" id="PRU01360"/>
    </source>
</evidence>
<dbReference type="InterPro" id="IPR012910">
    <property type="entry name" value="Plug_dom"/>
</dbReference>
<dbReference type="EMBL" id="JAVRHU010000001">
    <property type="protein sequence ID" value="MDT0620749.1"/>
    <property type="molecule type" value="Genomic_DNA"/>
</dbReference>
<keyword evidence="4" id="KW-0675">Receptor</keyword>
<dbReference type="Gene3D" id="2.170.130.10">
    <property type="entry name" value="TonB-dependent receptor, plug domain"/>
    <property type="match status" value="1"/>
</dbReference>
<comment type="similarity">
    <text evidence="1">Belongs to the TonB-dependent receptor family.</text>
</comment>
<gene>
    <name evidence="4" type="ORF">RM520_03870</name>
</gene>
<feature type="domain" description="TonB-dependent receptor plug" evidence="3">
    <location>
        <begin position="40"/>
        <end position="127"/>
    </location>
</feature>
<dbReference type="PROSITE" id="PS52016">
    <property type="entry name" value="TONB_DEPENDENT_REC_3"/>
    <property type="match status" value="1"/>
</dbReference>
<feature type="chain" id="PRO_5045725103" evidence="2">
    <location>
        <begin position="24"/>
        <end position="135"/>
    </location>
</feature>
<proteinExistence type="inferred from homology"/>
<comment type="caution">
    <text evidence="4">The sequence shown here is derived from an EMBL/GenBank/DDBJ whole genome shotgun (WGS) entry which is preliminary data.</text>
</comment>
<keyword evidence="1" id="KW-0813">Transport</keyword>
<dbReference type="InterPro" id="IPR039426">
    <property type="entry name" value="TonB-dep_rcpt-like"/>
</dbReference>
<name>A0ABU3BF15_9FLAO</name>
<keyword evidence="5" id="KW-1185">Reference proteome</keyword>
<keyword evidence="1" id="KW-0812">Transmembrane</keyword>
<keyword evidence="1" id="KW-0998">Cell outer membrane</keyword>
<feature type="signal peptide" evidence="2">
    <location>
        <begin position="1"/>
        <end position="23"/>
    </location>
</feature>
<keyword evidence="1" id="KW-1134">Transmembrane beta strand</keyword>
<organism evidence="4 5">
    <name type="scientific">Croceitalea vernalis</name>
    <dbReference type="NCBI Taxonomy" id="3075599"/>
    <lineage>
        <taxon>Bacteria</taxon>
        <taxon>Pseudomonadati</taxon>
        <taxon>Bacteroidota</taxon>
        <taxon>Flavobacteriia</taxon>
        <taxon>Flavobacteriales</taxon>
        <taxon>Flavobacteriaceae</taxon>
        <taxon>Croceitalea</taxon>
    </lineage>
</organism>
<dbReference type="Proteomes" id="UP001250662">
    <property type="component" value="Unassembled WGS sequence"/>
</dbReference>
<dbReference type="RefSeq" id="WP_311384391.1">
    <property type="nucleotide sequence ID" value="NZ_JAVRHU010000001.1"/>
</dbReference>
<accession>A0ABU3BF15</accession>
<dbReference type="PROSITE" id="PS51257">
    <property type="entry name" value="PROKAR_LIPOPROTEIN"/>
    <property type="match status" value="1"/>
</dbReference>